<reference evidence="2" key="1">
    <citation type="submission" date="2016-11" db="UniProtKB">
        <authorList>
            <consortium name="WormBaseParasite"/>
        </authorList>
    </citation>
    <scope>IDENTIFICATION</scope>
</reference>
<sequence length="310" mass="35944">MDRVPFAFRDHLCDVFSIVGLSEAQKLSSSYGKLARHLFEHRVRYTCRVEDGSQVLDYMQYLSSDKEVLTPEEIAAVPKKFVREVWIVLEDAEPESVSREVIRRFPYADYYNCFLESSSINESWVDLAYSMKRLGCVWFRRKLDTNALRLFQKLVTGQKIWSLGMHPDACEGDTMDILKSVLCQGQFEVLQIWHTEADRAWSNEPVRELLECVAGNCKGGVEQLEECLTQWTCGASGIEDVLEACSKEECHFVDEEYQSHTLQGKGRRLYVSFECDKDNGPTRQWRPASYDGQKELHWIRSTRQLYILFG</sequence>
<accession>A0A1I8ACM0</accession>
<evidence type="ECO:0000313" key="2">
    <source>
        <dbReference type="WBParaSite" id="L893_g4365.t1"/>
    </source>
</evidence>
<protein>
    <submittedName>
        <fullName evidence="2">F-box domain-containing protein</fullName>
    </submittedName>
</protein>
<dbReference type="AlphaFoldDB" id="A0A1I8ACM0"/>
<dbReference type="WBParaSite" id="L893_g4365.t1">
    <property type="protein sequence ID" value="L893_g4365.t1"/>
    <property type="gene ID" value="L893_g4365"/>
</dbReference>
<organism evidence="1 2">
    <name type="scientific">Steinernema glaseri</name>
    <dbReference type="NCBI Taxonomy" id="37863"/>
    <lineage>
        <taxon>Eukaryota</taxon>
        <taxon>Metazoa</taxon>
        <taxon>Ecdysozoa</taxon>
        <taxon>Nematoda</taxon>
        <taxon>Chromadorea</taxon>
        <taxon>Rhabditida</taxon>
        <taxon>Tylenchina</taxon>
        <taxon>Panagrolaimomorpha</taxon>
        <taxon>Strongyloidoidea</taxon>
        <taxon>Steinernematidae</taxon>
        <taxon>Steinernema</taxon>
    </lineage>
</organism>
<evidence type="ECO:0000313" key="1">
    <source>
        <dbReference type="Proteomes" id="UP000095287"/>
    </source>
</evidence>
<proteinExistence type="predicted"/>
<dbReference type="Proteomes" id="UP000095287">
    <property type="component" value="Unplaced"/>
</dbReference>
<name>A0A1I8ACM0_9BILA</name>
<keyword evidence="1" id="KW-1185">Reference proteome</keyword>